<dbReference type="EMBL" id="MT757749">
    <property type="protein sequence ID" value="QTF98754.1"/>
    <property type="molecule type" value="Genomic_DNA"/>
</dbReference>
<keyword evidence="9" id="KW-1278">Translocase</keyword>
<evidence type="ECO:0000256" key="13">
    <source>
        <dbReference type="ARBA" id="ARBA00023075"/>
    </source>
</evidence>
<dbReference type="EC" id="7.1.1.2" evidence="3"/>
<keyword evidence="10" id="KW-0249">Electron transport</keyword>
<keyword evidence="12" id="KW-0520">NAD</keyword>
<feature type="transmembrane region" description="Helical" evidence="18">
    <location>
        <begin position="122"/>
        <end position="142"/>
    </location>
</feature>
<evidence type="ECO:0000256" key="14">
    <source>
        <dbReference type="ARBA" id="ARBA00023128"/>
    </source>
</evidence>
<evidence type="ECO:0000256" key="16">
    <source>
        <dbReference type="ARBA" id="ARBA00031028"/>
    </source>
</evidence>
<evidence type="ECO:0000256" key="12">
    <source>
        <dbReference type="ARBA" id="ARBA00023027"/>
    </source>
</evidence>
<feature type="transmembrane region" description="Helical" evidence="18">
    <location>
        <begin position="154"/>
        <end position="173"/>
    </location>
</feature>
<feature type="transmembrane region" description="Helical" evidence="18">
    <location>
        <begin position="202"/>
        <end position="221"/>
    </location>
</feature>
<keyword evidence="15 18" id="KW-0472">Membrane</keyword>
<evidence type="ECO:0000256" key="11">
    <source>
        <dbReference type="ARBA" id="ARBA00022989"/>
    </source>
</evidence>
<comment type="catalytic activity">
    <reaction evidence="17">
        <text>a ubiquinone + NADH + 5 H(+)(in) = a ubiquinol + NAD(+) + 4 H(+)(out)</text>
        <dbReference type="Rhea" id="RHEA:29091"/>
        <dbReference type="Rhea" id="RHEA-COMP:9565"/>
        <dbReference type="Rhea" id="RHEA-COMP:9566"/>
        <dbReference type="ChEBI" id="CHEBI:15378"/>
        <dbReference type="ChEBI" id="CHEBI:16389"/>
        <dbReference type="ChEBI" id="CHEBI:17976"/>
        <dbReference type="ChEBI" id="CHEBI:57540"/>
        <dbReference type="ChEBI" id="CHEBI:57945"/>
        <dbReference type="EC" id="7.1.1.2"/>
    </reaction>
</comment>
<evidence type="ECO:0000256" key="4">
    <source>
        <dbReference type="ARBA" id="ARBA00021008"/>
    </source>
</evidence>
<evidence type="ECO:0000256" key="7">
    <source>
        <dbReference type="ARBA" id="ARBA00022692"/>
    </source>
</evidence>
<proteinExistence type="inferred from homology"/>
<keyword evidence="11 18" id="KW-1133">Transmembrane helix</keyword>
<dbReference type="GO" id="GO:0005743">
    <property type="term" value="C:mitochondrial inner membrane"/>
    <property type="evidence" value="ECO:0007669"/>
    <property type="project" value="UniProtKB-SubCell"/>
</dbReference>
<evidence type="ECO:0000313" key="20">
    <source>
        <dbReference type="EMBL" id="QTF98754.1"/>
    </source>
</evidence>
<evidence type="ECO:0000256" key="2">
    <source>
        <dbReference type="ARBA" id="ARBA00007012"/>
    </source>
</evidence>
<reference evidence="20" key="1">
    <citation type="journal article" date="2021" name="Genome Biol. Evol.">
        <title>A naturally heteroplasmic clam provides clues about the effects of genetic bottleneck on paternal mtDNA.</title>
        <authorList>
            <person name="Iannello M."/>
            <person name="Bettinazzi S."/>
            <person name="Breton S."/>
            <person name="Ghiselli F."/>
            <person name="Milani L."/>
        </authorList>
    </citation>
    <scope>NUCLEOTIDE SEQUENCE</scope>
    <source>
        <strain evidence="20">M-type</strain>
    </source>
</reference>
<organism evidence="20">
    <name type="scientific">Ruditapes philippinarum</name>
    <name type="common">Japanese carpet shell</name>
    <name type="synonym">Venerupis philippinarum</name>
    <dbReference type="NCBI Taxonomy" id="129788"/>
    <lineage>
        <taxon>Eukaryota</taxon>
        <taxon>Metazoa</taxon>
        <taxon>Spiralia</taxon>
        <taxon>Lophotrochozoa</taxon>
        <taxon>Mollusca</taxon>
        <taxon>Bivalvia</taxon>
        <taxon>Autobranchia</taxon>
        <taxon>Heteroconchia</taxon>
        <taxon>Euheterodonta</taxon>
        <taxon>Imparidentia</taxon>
        <taxon>Neoheterodontei</taxon>
        <taxon>Venerida</taxon>
        <taxon>Veneroidea</taxon>
        <taxon>Veneridae</taxon>
        <taxon>Ruditapes</taxon>
    </lineage>
</organism>
<evidence type="ECO:0000256" key="1">
    <source>
        <dbReference type="ARBA" id="ARBA00004448"/>
    </source>
</evidence>
<keyword evidence="6" id="KW-0679">Respiratory chain</keyword>
<evidence type="ECO:0000259" key="19">
    <source>
        <dbReference type="Pfam" id="PF00361"/>
    </source>
</evidence>
<accession>A0A8A5MVP1</accession>
<evidence type="ECO:0000256" key="15">
    <source>
        <dbReference type="ARBA" id="ARBA00023136"/>
    </source>
</evidence>
<evidence type="ECO:0000256" key="6">
    <source>
        <dbReference type="ARBA" id="ARBA00022660"/>
    </source>
</evidence>
<comment type="similarity">
    <text evidence="2">Belongs to the complex I subunit 2 family.</text>
</comment>
<dbReference type="InterPro" id="IPR050175">
    <property type="entry name" value="Complex_I_Subunit_2"/>
</dbReference>
<dbReference type="AlphaFoldDB" id="A0A8A5MVP1"/>
<keyword evidence="13" id="KW-0830">Ubiquinone</keyword>
<name>A0A8A5MVP1_RUDPH</name>
<evidence type="ECO:0000256" key="5">
    <source>
        <dbReference type="ARBA" id="ARBA00022448"/>
    </source>
</evidence>
<evidence type="ECO:0000256" key="10">
    <source>
        <dbReference type="ARBA" id="ARBA00022982"/>
    </source>
</evidence>
<dbReference type="PANTHER" id="PTHR46552">
    <property type="entry name" value="NADH-UBIQUINONE OXIDOREDUCTASE CHAIN 2"/>
    <property type="match status" value="1"/>
</dbReference>
<evidence type="ECO:0000256" key="18">
    <source>
        <dbReference type="SAM" id="Phobius"/>
    </source>
</evidence>
<dbReference type="InterPro" id="IPR001750">
    <property type="entry name" value="ND/Mrp_TM"/>
</dbReference>
<keyword evidence="5" id="KW-0813">Transport</keyword>
<dbReference type="Pfam" id="PF00361">
    <property type="entry name" value="Proton_antipo_M"/>
    <property type="match status" value="1"/>
</dbReference>
<feature type="transmembrane region" description="Helical" evidence="18">
    <location>
        <begin position="98"/>
        <end position="116"/>
    </location>
</feature>
<evidence type="ECO:0000256" key="17">
    <source>
        <dbReference type="ARBA" id="ARBA00049551"/>
    </source>
</evidence>
<comment type="subcellular location">
    <subcellularLocation>
        <location evidence="1">Mitochondrion inner membrane</location>
        <topology evidence="1">Multi-pass membrane protein</topology>
    </subcellularLocation>
</comment>
<protein>
    <recommendedName>
        <fullName evidence="4">NADH-ubiquinone oxidoreductase chain 2</fullName>
        <ecNumber evidence="3">7.1.1.2</ecNumber>
    </recommendedName>
    <alternativeName>
        <fullName evidence="16">NADH dehydrogenase subunit 2</fullName>
    </alternativeName>
</protein>
<geneLocation type="mitochondrion" evidence="20"/>
<keyword evidence="14 20" id="KW-0496">Mitochondrion</keyword>
<feature type="transmembrane region" description="Helical" evidence="18">
    <location>
        <begin position="276"/>
        <end position="299"/>
    </location>
</feature>
<dbReference type="GO" id="GO:0008137">
    <property type="term" value="F:NADH dehydrogenase (ubiquinone) activity"/>
    <property type="evidence" value="ECO:0007669"/>
    <property type="project" value="UniProtKB-EC"/>
</dbReference>
<evidence type="ECO:0000256" key="9">
    <source>
        <dbReference type="ARBA" id="ARBA00022967"/>
    </source>
</evidence>
<feature type="transmembrane region" description="Helical" evidence="18">
    <location>
        <begin position="6"/>
        <end position="28"/>
    </location>
</feature>
<feature type="transmembrane region" description="Helical" evidence="18">
    <location>
        <begin position="67"/>
        <end position="86"/>
    </location>
</feature>
<feature type="transmembrane region" description="Helical" evidence="18">
    <location>
        <begin position="35"/>
        <end position="55"/>
    </location>
</feature>
<keyword evidence="7 18" id="KW-0812">Transmembrane</keyword>
<gene>
    <name evidence="20" type="primary">nad2</name>
</gene>
<feature type="domain" description="NADH:quinone oxidoreductase/Mrp antiporter transmembrane" evidence="19">
    <location>
        <begin position="34"/>
        <end position="287"/>
    </location>
</feature>
<keyword evidence="8" id="KW-0999">Mitochondrion inner membrane</keyword>
<dbReference type="PANTHER" id="PTHR46552:SF1">
    <property type="entry name" value="NADH-UBIQUINONE OXIDOREDUCTASE CHAIN 2"/>
    <property type="match status" value="1"/>
</dbReference>
<dbReference type="GO" id="GO:0006120">
    <property type="term" value="P:mitochondrial electron transport, NADH to ubiquinone"/>
    <property type="evidence" value="ECO:0007669"/>
    <property type="project" value="TreeGrafter"/>
</dbReference>
<sequence>MVWPNMSGLVTNLSMVVSFIFCVVGILMSLVSISLLGVWVGIELNFLAVISFMAGNSGEEVEGVIKYYIIQILGSCFNLMSVLMVMNGMWYSVSGTMLLVGMFIKLGAFPFHFWVAPVVKNLPWASCGVILILQKIVPLWVMSNYMHMKSEVNFMEVVCVLGCCFGCFGGLGVLNYRVLLGFSSIHQLGFMLMMTCFKSMSLFVYFSWYSMLMVVLISSLWKVNVFSLLDLTKDTVLNNLTIMWALAMYLFSIAGLPPFTGCALKTLFLITCWSNMMLGSSVCLMTSCVSLAFYLSMIMSMSVYWGKSISSRVITTNSSAVMGVMSVLVNLVLGPVVFEFSSM</sequence>
<feature type="transmembrane region" description="Helical" evidence="18">
    <location>
        <begin position="319"/>
        <end position="338"/>
    </location>
</feature>
<evidence type="ECO:0000256" key="3">
    <source>
        <dbReference type="ARBA" id="ARBA00012944"/>
    </source>
</evidence>
<feature type="transmembrane region" description="Helical" evidence="18">
    <location>
        <begin position="241"/>
        <end position="264"/>
    </location>
</feature>
<evidence type="ECO:0000256" key="8">
    <source>
        <dbReference type="ARBA" id="ARBA00022792"/>
    </source>
</evidence>